<evidence type="ECO:0000313" key="1">
    <source>
        <dbReference type="EMBL" id="GIQ79569.1"/>
    </source>
</evidence>
<comment type="caution">
    <text evidence="1">The sequence shown here is derived from an EMBL/GenBank/DDBJ whole genome shotgun (WGS) entry which is preliminary data.</text>
</comment>
<organism evidence="1 2">
    <name type="scientific">Kipferlia bialata</name>
    <dbReference type="NCBI Taxonomy" id="797122"/>
    <lineage>
        <taxon>Eukaryota</taxon>
        <taxon>Metamonada</taxon>
        <taxon>Carpediemonas-like organisms</taxon>
        <taxon>Kipferlia</taxon>
    </lineage>
</organism>
<proteinExistence type="predicted"/>
<gene>
    <name evidence="1" type="ORF">KIPB_000230</name>
</gene>
<dbReference type="EMBL" id="BDIP01000022">
    <property type="protein sequence ID" value="GIQ79569.1"/>
    <property type="molecule type" value="Genomic_DNA"/>
</dbReference>
<sequence>MSINFKWSDLQGSTAMLKDFIHQATVAINDQGVFPGGVSLDLLELGSPPQFNLKSLDCMSEGTVGVSFTLRASDPVKVKLSADVNTSPFAAHDRPRQRAYDFMNVGLAAAPAVMPLSITLSHLSFDVSGSITVDAESACSVSPISLVEVFAPLIFGQQGDQKAPAGKGVFEILNDGYISNLEFETSFDHYPLFTPMLRRVVVPILKRVLYRALSRVEFDI</sequence>
<dbReference type="Proteomes" id="UP000265618">
    <property type="component" value="Unassembled WGS sequence"/>
</dbReference>
<name>A0A9K3CM81_9EUKA</name>
<evidence type="ECO:0000313" key="2">
    <source>
        <dbReference type="Proteomes" id="UP000265618"/>
    </source>
</evidence>
<protein>
    <submittedName>
        <fullName evidence="1">Uncharacterized protein</fullName>
    </submittedName>
</protein>
<reference evidence="1 2" key="1">
    <citation type="journal article" date="2018" name="PLoS ONE">
        <title>The draft genome of Kipferlia bialata reveals reductive genome evolution in fornicate parasites.</title>
        <authorList>
            <person name="Tanifuji G."/>
            <person name="Takabayashi S."/>
            <person name="Kume K."/>
            <person name="Takagi M."/>
            <person name="Nakayama T."/>
            <person name="Kamikawa R."/>
            <person name="Inagaki Y."/>
            <person name="Hashimoto T."/>
        </authorList>
    </citation>
    <scope>NUCLEOTIDE SEQUENCE [LARGE SCALE GENOMIC DNA]</scope>
    <source>
        <strain evidence="1">NY0173</strain>
    </source>
</reference>
<accession>A0A9K3CM81</accession>
<keyword evidence="2" id="KW-1185">Reference proteome</keyword>
<dbReference type="AlphaFoldDB" id="A0A9K3CM81"/>